<feature type="compositionally biased region" description="Polar residues" evidence="1">
    <location>
        <begin position="553"/>
        <end position="564"/>
    </location>
</feature>
<evidence type="ECO:0000313" key="3">
    <source>
        <dbReference type="Proteomes" id="UP000815677"/>
    </source>
</evidence>
<feature type="compositionally biased region" description="Polar residues" evidence="1">
    <location>
        <begin position="333"/>
        <end position="342"/>
    </location>
</feature>
<feature type="region of interest" description="Disordered" evidence="1">
    <location>
        <begin position="322"/>
        <end position="342"/>
    </location>
</feature>
<sequence length="619" mass="68033">MSGLRTRSRSSVVVHVALSREQGMEAANAVVNTRDLADELDGPTRTDARLLGLLNGPGVAHRRVVHVVGLVKCFFKVNNLVLTKTSSRCSTATRIRRWKSIRGNAVTHRNYIGTLAFLDDDYPSSERAHRGVPIRSETTESRVDLQELRALSESRISLAKVAEPKDELLVLVGGAERTGYTARCSAFAQPSAELRAKPGASVCIDAGAATHIPPTHVGTHATDDQDPASFTPVVAAFLMSTHSPHRFRLGIVSGRVAVVLLVVSVVGAASCRRGSKPPMFSLHPPQHQNPLRPLHTAPRHTLPSTKLSCTATSARARKYSTSMSMYRTKDDSSTAPLPQTSSTTCNARLRAWPAVRRAVDASPFELAVVRRRHAKHCPMFVVPAFRIRAAAARTTSHAPVAALLLSDVARKPVPAQPPAYCARHCRGPRPRRRCTGATTVRLQPRFRTRLQRHAIRMRAWPVFRLAADTSPFVLAVELHRNARWCIMQLMLAGLRAADAFTVESKKHRDSGRRGRRMGRGQHLLDATIHVLRVPEDIPDVRRPRLAHPHAPARTSSHAPVSSSAAFDEDQSPRNHMRMQPPQDVITSTGSLDAPGTVAPRAWGLEVLRVLYVLMRDEYS</sequence>
<dbReference type="EMBL" id="DF838351">
    <property type="protein sequence ID" value="GAT42866.1"/>
    <property type="molecule type" value="Genomic_DNA"/>
</dbReference>
<reference evidence="2" key="1">
    <citation type="submission" date="2014-09" db="EMBL/GenBank/DDBJ databases">
        <title>Genome sequence of the luminous mushroom Mycena chlorophos for searching fungal bioluminescence genes.</title>
        <authorList>
            <person name="Tanaka Y."/>
            <person name="Kasuga D."/>
            <person name="Oba Y."/>
            <person name="Hase S."/>
            <person name="Sato K."/>
            <person name="Oba Y."/>
            <person name="Sakakibara Y."/>
        </authorList>
    </citation>
    <scope>NUCLEOTIDE SEQUENCE</scope>
</reference>
<feature type="region of interest" description="Disordered" evidence="1">
    <location>
        <begin position="547"/>
        <end position="592"/>
    </location>
</feature>
<evidence type="ECO:0000256" key="1">
    <source>
        <dbReference type="SAM" id="MobiDB-lite"/>
    </source>
</evidence>
<dbReference type="Proteomes" id="UP000815677">
    <property type="component" value="Unassembled WGS sequence"/>
</dbReference>
<gene>
    <name evidence="2" type="ORF">MCHLO_00563</name>
</gene>
<proteinExistence type="predicted"/>
<name>A0ABQ0KZC0_MYCCL</name>
<protein>
    <submittedName>
        <fullName evidence="2">Uncharacterized protein</fullName>
    </submittedName>
</protein>
<evidence type="ECO:0000313" key="2">
    <source>
        <dbReference type="EMBL" id="GAT42866.1"/>
    </source>
</evidence>
<organism evidence="2 3">
    <name type="scientific">Mycena chlorophos</name>
    <name type="common">Agaric fungus</name>
    <name type="synonym">Agaricus chlorophos</name>
    <dbReference type="NCBI Taxonomy" id="658473"/>
    <lineage>
        <taxon>Eukaryota</taxon>
        <taxon>Fungi</taxon>
        <taxon>Dikarya</taxon>
        <taxon>Basidiomycota</taxon>
        <taxon>Agaricomycotina</taxon>
        <taxon>Agaricomycetes</taxon>
        <taxon>Agaricomycetidae</taxon>
        <taxon>Agaricales</taxon>
        <taxon>Marasmiineae</taxon>
        <taxon>Mycenaceae</taxon>
        <taxon>Mycena</taxon>
    </lineage>
</organism>
<keyword evidence="3" id="KW-1185">Reference proteome</keyword>
<accession>A0ABQ0KZC0</accession>